<dbReference type="Proteomes" id="UP000036923">
    <property type="component" value="Unassembled WGS sequence"/>
</dbReference>
<reference evidence="2" key="1">
    <citation type="submission" date="2015-07" db="EMBL/GenBank/DDBJ databases">
        <title>Near-Complete Genome Sequence of the Cellulolytic Bacterium Bacteroides (Pseudobacteroides) cellulosolvens ATCC 35603.</title>
        <authorList>
            <person name="Dassa B."/>
            <person name="Utturkar S.M."/>
            <person name="Klingeman D.M."/>
            <person name="Hurt R.A."/>
            <person name="Keller M."/>
            <person name="Xu J."/>
            <person name="Reddy Y.H.K."/>
            <person name="Borovok I."/>
            <person name="Grinberg I.R."/>
            <person name="Lamed R."/>
            <person name="Zhivin O."/>
            <person name="Bayer E.A."/>
            <person name="Brown S.D."/>
        </authorList>
    </citation>
    <scope>NUCLEOTIDE SEQUENCE [LARGE SCALE GENOMIC DNA]</scope>
    <source>
        <strain evidence="2">DSM 2933</strain>
    </source>
</reference>
<dbReference type="STRING" id="398512.Bccel_0768"/>
<sequence>MTCGIFYKKGREKELHISTHTRVVMNYGSLSKPFRGHRSYVTPQRLLVCRRYLESINVGCWIKVFNLLK</sequence>
<proteinExistence type="predicted"/>
<protein>
    <submittedName>
        <fullName evidence="1">Uncharacterized protein</fullName>
    </submittedName>
</protein>
<dbReference type="EMBL" id="LGTC01000001">
    <property type="protein sequence ID" value="KNY25508.1"/>
    <property type="molecule type" value="Genomic_DNA"/>
</dbReference>
<gene>
    <name evidence="1" type="ORF">Bccel_0768</name>
</gene>
<dbReference type="AlphaFoldDB" id="A0A0L6JII4"/>
<comment type="caution">
    <text evidence="1">The sequence shown here is derived from an EMBL/GenBank/DDBJ whole genome shotgun (WGS) entry which is preliminary data.</text>
</comment>
<dbReference type="eggNOG" id="ENOG502ZF3J">
    <property type="taxonomic scope" value="Bacteria"/>
</dbReference>
<evidence type="ECO:0000313" key="1">
    <source>
        <dbReference type="EMBL" id="KNY25508.1"/>
    </source>
</evidence>
<accession>A0A0L6JII4</accession>
<keyword evidence="2" id="KW-1185">Reference proteome</keyword>
<name>A0A0L6JII4_9FIRM</name>
<evidence type="ECO:0000313" key="2">
    <source>
        <dbReference type="Proteomes" id="UP000036923"/>
    </source>
</evidence>
<organism evidence="1 2">
    <name type="scientific">Pseudobacteroides cellulosolvens ATCC 35603 = DSM 2933</name>
    <dbReference type="NCBI Taxonomy" id="398512"/>
    <lineage>
        <taxon>Bacteria</taxon>
        <taxon>Bacillati</taxon>
        <taxon>Bacillota</taxon>
        <taxon>Clostridia</taxon>
        <taxon>Eubacteriales</taxon>
        <taxon>Oscillospiraceae</taxon>
        <taxon>Pseudobacteroides</taxon>
    </lineage>
</organism>